<name>A0A370X2N1_9GAMM</name>
<evidence type="ECO:0000256" key="1">
    <source>
        <dbReference type="SAM" id="SignalP"/>
    </source>
</evidence>
<reference evidence="2 3" key="1">
    <citation type="submission" date="2018-07" db="EMBL/GenBank/DDBJ databases">
        <title>Dyella monticola sp. nov. and Dyella psychrodurans sp. nov. isolated from monsoon evergreen broad-leaved forest soil of Dinghu Mountain, China.</title>
        <authorList>
            <person name="Gao Z."/>
            <person name="Qiu L."/>
        </authorList>
    </citation>
    <scope>NUCLEOTIDE SEQUENCE [LARGE SCALE GENOMIC DNA]</scope>
    <source>
        <strain evidence="2 3">4MSK11</strain>
    </source>
</reference>
<dbReference type="AlphaFoldDB" id="A0A370X2N1"/>
<gene>
    <name evidence="2" type="ORF">DWU99_14475</name>
</gene>
<organism evidence="2 3">
    <name type="scientific">Dyella psychrodurans</name>
    <dbReference type="NCBI Taxonomy" id="1927960"/>
    <lineage>
        <taxon>Bacteria</taxon>
        <taxon>Pseudomonadati</taxon>
        <taxon>Pseudomonadota</taxon>
        <taxon>Gammaproteobacteria</taxon>
        <taxon>Lysobacterales</taxon>
        <taxon>Rhodanobacteraceae</taxon>
        <taxon>Dyella</taxon>
    </lineage>
</organism>
<dbReference type="EMBL" id="QRBF01000005">
    <property type="protein sequence ID" value="RDS82602.1"/>
    <property type="molecule type" value="Genomic_DNA"/>
</dbReference>
<keyword evidence="1" id="KW-0732">Signal</keyword>
<comment type="caution">
    <text evidence="2">The sequence shown here is derived from an EMBL/GenBank/DDBJ whole genome shotgun (WGS) entry which is preliminary data.</text>
</comment>
<feature type="chain" id="PRO_5016713244" evidence="1">
    <location>
        <begin position="25"/>
        <end position="208"/>
    </location>
</feature>
<sequence length="208" mass="22187">MSQQLSKSRTVFLLLVGVATICFLASHDSGGDKPSDRATSTSLDSHAALPGADVAKRAATIRNVLSVDPPSDKNGNVFVVKVKQGSIFEGGNTSKDVLHTIGNHAGKTPYVGVEIDMVETLVDGYGRQSDVPILRLDLSRDDVEKFNYDNIVGWNVLNMAHVSSLNPVSEHIVEQECAPDSENAKYAPDFCQAAANADTTLNTADASQ</sequence>
<protein>
    <submittedName>
        <fullName evidence="2">Uncharacterized protein</fullName>
    </submittedName>
</protein>
<keyword evidence="3" id="KW-1185">Reference proteome</keyword>
<dbReference type="Proteomes" id="UP000255334">
    <property type="component" value="Unassembled WGS sequence"/>
</dbReference>
<accession>A0A370X2N1</accession>
<evidence type="ECO:0000313" key="2">
    <source>
        <dbReference type="EMBL" id="RDS82602.1"/>
    </source>
</evidence>
<proteinExistence type="predicted"/>
<dbReference type="RefSeq" id="WP_115478778.1">
    <property type="nucleotide sequence ID" value="NZ_QRBF01000005.1"/>
</dbReference>
<evidence type="ECO:0000313" key="3">
    <source>
        <dbReference type="Proteomes" id="UP000255334"/>
    </source>
</evidence>
<feature type="signal peptide" evidence="1">
    <location>
        <begin position="1"/>
        <end position="24"/>
    </location>
</feature>